<name>A0A9Q3BJU5_9BASI</name>
<keyword evidence="2" id="KW-1185">Reference proteome</keyword>
<sequence length="441" mass="50351">CVEPCSTEDYINAMEDIITRTRIGKTWTRIPMESKIVSKTFREDERPERPVLKCHKFGTTSNLANTCTKKTKINEEQIIKEAQCTEEKEESDLDSAVSEDTPVEDYPIENITAFFEVTEVHTHLPQYGEDCHNLTNIQDDRMCKTKPARGMGYTSGASCITSILINDIEARINLDTGPFCTCVGKDYLQAILPGSKNHILPIEGVKRSSTSNNMYPLGILDTNLVFPHPAKSIRIKTEIVVMHNCTLQQLIIGNDYLNIFGIDVNDHKDRYLTIRENKRQKFAFSNMPQQILIISSVEDTYKKEFNAFASDNESLGAIKGHEVNITLNIDRPYHEVLRRPASPASLRGREALEKHIQELIQLGVLREVGHNEEIEVKTLVIIAWNNEESRMVGYFRALNTYTAPDWYPIPRIQVSQGLLDRKKRVAWHSAIRELTWKTAKE</sequence>
<evidence type="ECO:0008006" key="3">
    <source>
        <dbReference type="Google" id="ProtNLM"/>
    </source>
</evidence>
<protein>
    <recommendedName>
        <fullName evidence="3">Reverse transcriptase domain-containing protein</fullName>
    </recommendedName>
</protein>
<dbReference type="SUPFAM" id="SSF56672">
    <property type="entry name" value="DNA/RNA polymerases"/>
    <property type="match status" value="1"/>
</dbReference>
<accession>A0A9Q3BJU5</accession>
<evidence type="ECO:0000313" key="2">
    <source>
        <dbReference type="Proteomes" id="UP000765509"/>
    </source>
</evidence>
<organism evidence="1 2">
    <name type="scientific">Austropuccinia psidii MF-1</name>
    <dbReference type="NCBI Taxonomy" id="1389203"/>
    <lineage>
        <taxon>Eukaryota</taxon>
        <taxon>Fungi</taxon>
        <taxon>Dikarya</taxon>
        <taxon>Basidiomycota</taxon>
        <taxon>Pucciniomycotina</taxon>
        <taxon>Pucciniomycetes</taxon>
        <taxon>Pucciniales</taxon>
        <taxon>Sphaerophragmiaceae</taxon>
        <taxon>Austropuccinia</taxon>
    </lineage>
</organism>
<dbReference type="Proteomes" id="UP000765509">
    <property type="component" value="Unassembled WGS sequence"/>
</dbReference>
<dbReference type="InterPro" id="IPR043502">
    <property type="entry name" value="DNA/RNA_pol_sf"/>
</dbReference>
<dbReference type="AlphaFoldDB" id="A0A9Q3BJU5"/>
<reference evidence="1" key="1">
    <citation type="submission" date="2021-03" db="EMBL/GenBank/DDBJ databases">
        <title>Draft genome sequence of rust myrtle Austropuccinia psidii MF-1, a brazilian biotype.</title>
        <authorList>
            <person name="Quecine M.C."/>
            <person name="Pachon D.M.R."/>
            <person name="Bonatelli M.L."/>
            <person name="Correr F.H."/>
            <person name="Franceschini L.M."/>
            <person name="Leite T.F."/>
            <person name="Margarido G.R.A."/>
            <person name="Almeida C.A."/>
            <person name="Ferrarezi J.A."/>
            <person name="Labate C.A."/>
        </authorList>
    </citation>
    <scope>NUCLEOTIDE SEQUENCE</scope>
    <source>
        <strain evidence="1">MF-1</strain>
    </source>
</reference>
<gene>
    <name evidence="1" type="ORF">O181_006294</name>
</gene>
<evidence type="ECO:0000313" key="1">
    <source>
        <dbReference type="EMBL" id="MBW0466579.1"/>
    </source>
</evidence>
<dbReference type="Gene3D" id="3.10.10.10">
    <property type="entry name" value="HIV Type 1 Reverse Transcriptase, subunit A, domain 1"/>
    <property type="match status" value="1"/>
</dbReference>
<feature type="non-terminal residue" evidence="1">
    <location>
        <position position="441"/>
    </location>
</feature>
<comment type="caution">
    <text evidence="1">The sequence shown here is derived from an EMBL/GenBank/DDBJ whole genome shotgun (WGS) entry which is preliminary data.</text>
</comment>
<proteinExistence type="predicted"/>
<dbReference type="EMBL" id="AVOT02001336">
    <property type="protein sequence ID" value="MBW0466579.1"/>
    <property type="molecule type" value="Genomic_DNA"/>
</dbReference>